<keyword evidence="4 6" id="KW-1133">Transmembrane helix</keyword>
<feature type="transmembrane region" description="Helical" evidence="6">
    <location>
        <begin position="12"/>
        <end position="35"/>
    </location>
</feature>
<proteinExistence type="inferred from homology"/>
<sequence length="154" mass="16162">VQQQNGKTSAGAILLLAIVMGSISGWITSSLYAWGLTIVGRWLGGEADNERFKTVLAWAQVPVATGLLLLWPALVFLKDGSFQALRQAYPLLTSGVLPLLFAAKVVLGSWSVAILLKGVILIQGFSPGRALANMLLPGALVVAFILLIAGLLPG</sequence>
<evidence type="ECO:0000256" key="6">
    <source>
        <dbReference type="RuleBase" id="RU361264"/>
    </source>
</evidence>
<feature type="non-terminal residue" evidence="8">
    <location>
        <position position="1"/>
    </location>
</feature>
<comment type="subcellular location">
    <subcellularLocation>
        <location evidence="6">Golgi apparatus membrane</location>
        <topology evidence="6">Multi-pass membrane protein</topology>
    </subcellularLocation>
    <subcellularLocation>
        <location evidence="1">Membrane</location>
        <topology evidence="1">Multi-pass membrane protein</topology>
    </subcellularLocation>
</comment>
<gene>
    <name evidence="8" type="ORF">Tci_901289</name>
</gene>
<dbReference type="AlphaFoldDB" id="A0A699V3M7"/>
<evidence type="ECO:0000256" key="4">
    <source>
        <dbReference type="ARBA" id="ARBA00022989"/>
    </source>
</evidence>
<dbReference type="InterPro" id="IPR006977">
    <property type="entry name" value="Yip1_dom"/>
</dbReference>
<feature type="domain" description="Yip1" evidence="7">
    <location>
        <begin position="13"/>
        <end position="147"/>
    </location>
</feature>
<comment type="caution">
    <text evidence="8">The sequence shown here is derived from an EMBL/GenBank/DDBJ whole genome shotgun (WGS) entry which is preliminary data.</text>
</comment>
<keyword evidence="3 6" id="KW-0812">Transmembrane</keyword>
<dbReference type="GO" id="GO:0000139">
    <property type="term" value="C:Golgi membrane"/>
    <property type="evidence" value="ECO:0007669"/>
    <property type="project" value="UniProtKB-SubCell"/>
</dbReference>
<comment type="caution">
    <text evidence="6">Lacks conserved residue(s) required for the propagation of feature annotation.</text>
</comment>
<name>A0A699V3M7_TANCI</name>
<evidence type="ECO:0000256" key="2">
    <source>
        <dbReference type="ARBA" id="ARBA00010596"/>
    </source>
</evidence>
<feature type="transmembrane region" description="Helical" evidence="6">
    <location>
        <begin position="89"/>
        <end position="110"/>
    </location>
</feature>
<feature type="transmembrane region" description="Helical" evidence="6">
    <location>
        <begin position="55"/>
        <end position="77"/>
    </location>
</feature>
<keyword evidence="5 6" id="KW-0472">Membrane</keyword>
<dbReference type="EMBL" id="BKCJ011393540">
    <property type="protein sequence ID" value="GFD29320.1"/>
    <property type="molecule type" value="Genomic_DNA"/>
</dbReference>
<evidence type="ECO:0000259" key="7">
    <source>
        <dbReference type="Pfam" id="PF04893"/>
    </source>
</evidence>
<comment type="similarity">
    <text evidence="2 6">Belongs to the YIP1 family.</text>
</comment>
<reference evidence="8" key="1">
    <citation type="journal article" date="2019" name="Sci. Rep.">
        <title>Draft genome of Tanacetum cinerariifolium, the natural source of mosquito coil.</title>
        <authorList>
            <person name="Yamashiro T."/>
            <person name="Shiraishi A."/>
            <person name="Satake H."/>
            <person name="Nakayama K."/>
        </authorList>
    </citation>
    <scope>NUCLEOTIDE SEQUENCE</scope>
</reference>
<feature type="transmembrane region" description="Helical" evidence="6">
    <location>
        <begin position="130"/>
        <end position="152"/>
    </location>
</feature>
<evidence type="ECO:0000313" key="8">
    <source>
        <dbReference type="EMBL" id="GFD29320.1"/>
    </source>
</evidence>
<evidence type="ECO:0000256" key="1">
    <source>
        <dbReference type="ARBA" id="ARBA00004141"/>
    </source>
</evidence>
<organism evidence="8">
    <name type="scientific">Tanacetum cinerariifolium</name>
    <name type="common">Dalmatian daisy</name>
    <name type="synonym">Chrysanthemum cinerariifolium</name>
    <dbReference type="NCBI Taxonomy" id="118510"/>
    <lineage>
        <taxon>Eukaryota</taxon>
        <taxon>Viridiplantae</taxon>
        <taxon>Streptophyta</taxon>
        <taxon>Embryophyta</taxon>
        <taxon>Tracheophyta</taxon>
        <taxon>Spermatophyta</taxon>
        <taxon>Magnoliopsida</taxon>
        <taxon>eudicotyledons</taxon>
        <taxon>Gunneridae</taxon>
        <taxon>Pentapetalae</taxon>
        <taxon>asterids</taxon>
        <taxon>campanulids</taxon>
        <taxon>Asterales</taxon>
        <taxon>Asteraceae</taxon>
        <taxon>Asteroideae</taxon>
        <taxon>Anthemideae</taxon>
        <taxon>Anthemidinae</taxon>
        <taxon>Tanacetum</taxon>
    </lineage>
</organism>
<evidence type="ECO:0000256" key="3">
    <source>
        <dbReference type="ARBA" id="ARBA00022692"/>
    </source>
</evidence>
<evidence type="ECO:0000256" key="5">
    <source>
        <dbReference type="ARBA" id="ARBA00023136"/>
    </source>
</evidence>
<accession>A0A699V3M7</accession>
<dbReference type="Pfam" id="PF04893">
    <property type="entry name" value="Yip1"/>
    <property type="match status" value="1"/>
</dbReference>
<protein>
    <recommendedName>
        <fullName evidence="6">Protein YIP</fullName>
    </recommendedName>
</protein>